<dbReference type="InterPro" id="IPR028082">
    <property type="entry name" value="Peripla_BP_I"/>
</dbReference>
<dbReference type="SUPFAM" id="SSF53822">
    <property type="entry name" value="Periplasmic binding protein-like I"/>
    <property type="match status" value="1"/>
</dbReference>
<comment type="similarity">
    <text evidence="2">Belongs to the bacterial solute-binding protein 2 family.</text>
</comment>
<feature type="domain" description="Periplasmic binding protein" evidence="3">
    <location>
        <begin position="43"/>
        <end position="298"/>
    </location>
</feature>
<gene>
    <name evidence="4" type="ORF">MNBD_ALPHA12-910</name>
</gene>
<evidence type="ECO:0000256" key="2">
    <source>
        <dbReference type="ARBA" id="ARBA00007639"/>
    </source>
</evidence>
<dbReference type="GO" id="GO:0030288">
    <property type="term" value="C:outer membrane-bounded periplasmic space"/>
    <property type="evidence" value="ECO:0007669"/>
    <property type="project" value="TreeGrafter"/>
</dbReference>
<dbReference type="AlphaFoldDB" id="A0A3B0U9G0"/>
<dbReference type="GO" id="GO:0030246">
    <property type="term" value="F:carbohydrate binding"/>
    <property type="evidence" value="ECO:0007669"/>
    <property type="project" value="TreeGrafter"/>
</dbReference>
<sequence length="351" mass="37608">MKLTRRLFTKLAGGALMLGAGLSSAFAASDMPAPFDNPGEVKIALVRYLSTGDFFQAYLSGVEKQAAALGVDLRVFDSRQDAALQADMVDQAIALGVDGIIVQHGLTESMQDAVQRAVAAGIKVVAFDVDVKNPAVPQVEQSDRDLARLAIEQMIKDNGTSFKAGYVYVPGIAPLDRRDETWRAFKEKYPGIDQVAEFGTLDNPIANSVANQARSVLQANRDITVMFAPYDEFAKGVKIAVDEAGMTDQITIYSADVSTADISAMLEVGSPWVATAATNPAVVGEVSVRTLAMLLAGEDPGHNVIIPPTLITQQMLLDNDIKNMADLSAKLPQFAHADVSVPDWMPLPSRK</sequence>
<evidence type="ECO:0000259" key="3">
    <source>
        <dbReference type="Pfam" id="PF13407"/>
    </source>
</evidence>
<dbReference type="InterPro" id="IPR050555">
    <property type="entry name" value="Bact_Solute-Bind_Prot2"/>
</dbReference>
<dbReference type="PANTHER" id="PTHR30036:SF7">
    <property type="entry name" value="ABC TRANSPORTER PERIPLASMIC-BINDING PROTEIN YPHF"/>
    <property type="match status" value="1"/>
</dbReference>
<accession>A0A3B0U9G0</accession>
<dbReference type="PROSITE" id="PS51318">
    <property type="entry name" value="TAT"/>
    <property type="match status" value="1"/>
</dbReference>
<name>A0A3B0U9G0_9ZZZZ</name>
<comment type="subcellular location">
    <subcellularLocation>
        <location evidence="1">Cell envelope</location>
    </subcellularLocation>
</comment>
<organism evidence="4">
    <name type="scientific">hydrothermal vent metagenome</name>
    <dbReference type="NCBI Taxonomy" id="652676"/>
    <lineage>
        <taxon>unclassified sequences</taxon>
        <taxon>metagenomes</taxon>
        <taxon>ecological metagenomes</taxon>
    </lineage>
</organism>
<dbReference type="InterPro" id="IPR006311">
    <property type="entry name" value="TAT_signal"/>
</dbReference>
<evidence type="ECO:0000313" key="4">
    <source>
        <dbReference type="EMBL" id="VAW17364.1"/>
    </source>
</evidence>
<dbReference type="Gene3D" id="3.40.50.2300">
    <property type="match status" value="2"/>
</dbReference>
<proteinExistence type="inferred from homology"/>
<reference evidence="4" key="1">
    <citation type="submission" date="2018-06" db="EMBL/GenBank/DDBJ databases">
        <authorList>
            <person name="Zhirakovskaya E."/>
        </authorList>
    </citation>
    <scope>NUCLEOTIDE SEQUENCE</scope>
</reference>
<evidence type="ECO:0000256" key="1">
    <source>
        <dbReference type="ARBA" id="ARBA00004196"/>
    </source>
</evidence>
<dbReference type="EMBL" id="UOEO01000071">
    <property type="protein sequence ID" value="VAW17364.1"/>
    <property type="molecule type" value="Genomic_DNA"/>
</dbReference>
<dbReference type="Pfam" id="PF13407">
    <property type="entry name" value="Peripla_BP_4"/>
    <property type="match status" value="1"/>
</dbReference>
<protein>
    <submittedName>
        <fullName evidence="4">ABC transporter, substrate-binding protein (Cluster 2, ribose/xylose/arabinose/galactose)</fullName>
    </submittedName>
</protein>
<dbReference type="PANTHER" id="PTHR30036">
    <property type="entry name" value="D-XYLOSE-BINDING PERIPLASMIC PROTEIN"/>
    <property type="match status" value="1"/>
</dbReference>
<dbReference type="InterPro" id="IPR025997">
    <property type="entry name" value="SBP_2_dom"/>
</dbReference>